<name>A0A7W2A6U9_9BACL</name>
<evidence type="ECO:0000313" key="7">
    <source>
        <dbReference type="Proteomes" id="UP000535491"/>
    </source>
</evidence>
<dbReference type="PIRSF" id="PIRSF006232">
    <property type="entry name" value="Pirin"/>
    <property type="match status" value="1"/>
</dbReference>
<feature type="binding site" evidence="2">
    <location>
        <position position="101"/>
    </location>
    <ligand>
        <name>Fe cation</name>
        <dbReference type="ChEBI" id="CHEBI:24875"/>
    </ligand>
</feature>
<accession>A0A7W2A6U9</accession>
<feature type="binding site" evidence="2">
    <location>
        <position position="103"/>
    </location>
    <ligand>
        <name>Fe cation</name>
        <dbReference type="ChEBI" id="CHEBI:24875"/>
    </ligand>
</feature>
<comment type="cofactor">
    <cofactor evidence="2">
        <name>Fe cation</name>
        <dbReference type="ChEBI" id="CHEBI:24875"/>
    </cofactor>
    <text evidence="2">Binds 1 Fe cation per subunit.</text>
</comment>
<evidence type="ECO:0000259" key="5">
    <source>
        <dbReference type="Pfam" id="PF17954"/>
    </source>
</evidence>
<gene>
    <name evidence="6" type="ORF">H1191_01075</name>
</gene>
<sequence length="233" mass="26591">MIQIIPSEQRYKAEHGWLTSYHSFSFADYYDPDNLQFGSLRVFNDDIIQGGQGFGMHPHANMEIMTYVIDGTLEHQDSLGNKGLIEAGEVQRMTAGTGIYHSEYNHSPEKPVHLLQIWFIPNQKDLSPSWEQRKFSREQQLNQLLPVVSGRSLEHALTIHQDVTVYLSHLQAGKELVHRQQEHRRMYLFVIEGKVALNETHTLSAGDTARISGLSELHLATHRGGEFMLMDLA</sequence>
<feature type="binding site" evidence="2">
    <location>
        <position position="59"/>
    </location>
    <ligand>
        <name>Fe cation</name>
        <dbReference type="ChEBI" id="CHEBI:24875"/>
    </ligand>
</feature>
<protein>
    <submittedName>
        <fullName evidence="6">Pirin family protein</fullName>
    </submittedName>
</protein>
<comment type="caution">
    <text evidence="6">The sequence shown here is derived from an EMBL/GenBank/DDBJ whole genome shotgun (WGS) entry which is preliminary data.</text>
</comment>
<dbReference type="CDD" id="cd02910">
    <property type="entry name" value="cupin_Yhhw_N"/>
    <property type="match status" value="1"/>
</dbReference>
<feature type="domain" description="Quercetin 2,3-dioxygenase C-terminal cupin" evidence="5">
    <location>
        <begin position="147"/>
        <end position="232"/>
    </location>
</feature>
<dbReference type="GO" id="GO:0046872">
    <property type="term" value="F:metal ion binding"/>
    <property type="evidence" value="ECO:0007669"/>
    <property type="project" value="UniProtKB-KW"/>
</dbReference>
<evidence type="ECO:0000256" key="1">
    <source>
        <dbReference type="ARBA" id="ARBA00008416"/>
    </source>
</evidence>
<dbReference type="InterPro" id="IPR003829">
    <property type="entry name" value="Pirin_N_dom"/>
</dbReference>
<keyword evidence="2" id="KW-0479">Metal-binding</keyword>
<dbReference type="SUPFAM" id="SSF51182">
    <property type="entry name" value="RmlC-like cupins"/>
    <property type="match status" value="1"/>
</dbReference>
<dbReference type="Pfam" id="PF17954">
    <property type="entry name" value="Pirin_C_2"/>
    <property type="match status" value="1"/>
</dbReference>
<organism evidence="6 7">
    <name type="scientific">Paenactinomyces guangxiensis</name>
    <dbReference type="NCBI Taxonomy" id="1490290"/>
    <lineage>
        <taxon>Bacteria</taxon>
        <taxon>Bacillati</taxon>
        <taxon>Bacillota</taxon>
        <taxon>Bacilli</taxon>
        <taxon>Bacillales</taxon>
        <taxon>Thermoactinomycetaceae</taxon>
        <taxon>Paenactinomyces</taxon>
    </lineage>
</organism>
<dbReference type="InterPro" id="IPR014710">
    <property type="entry name" value="RmlC-like_jellyroll"/>
</dbReference>
<evidence type="ECO:0000313" key="6">
    <source>
        <dbReference type="EMBL" id="MBA4492905.1"/>
    </source>
</evidence>
<keyword evidence="7" id="KW-1185">Reference proteome</keyword>
<keyword evidence="2" id="KW-0408">Iron</keyword>
<dbReference type="InterPro" id="IPR041602">
    <property type="entry name" value="Quercetinase_C"/>
</dbReference>
<evidence type="ECO:0000256" key="2">
    <source>
        <dbReference type="PIRSR" id="PIRSR006232-1"/>
    </source>
</evidence>
<dbReference type="RefSeq" id="WP_181750131.1">
    <property type="nucleotide sequence ID" value="NZ_JACEIQ010000001.1"/>
</dbReference>
<evidence type="ECO:0000256" key="3">
    <source>
        <dbReference type="RuleBase" id="RU003457"/>
    </source>
</evidence>
<proteinExistence type="inferred from homology"/>
<evidence type="ECO:0000259" key="4">
    <source>
        <dbReference type="Pfam" id="PF02678"/>
    </source>
</evidence>
<feature type="binding site" evidence="2">
    <location>
        <position position="57"/>
    </location>
    <ligand>
        <name>Fe cation</name>
        <dbReference type="ChEBI" id="CHEBI:24875"/>
    </ligand>
</feature>
<dbReference type="PANTHER" id="PTHR43212:SF3">
    <property type="entry name" value="QUERCETIN 2,3-DIOXYGENASE"/>
    <property type="match status" value="1"/>
</dbReference>
<dbReference type="InterPro" id="IPR012093">
    <property type="entry name" value="Pirin"/>
</dbReference>
<dbReference type="PANTHER" id="PTHR43212">
    <property type="entry name" value="QUERCETIN 2,3-DIOXYGENASE"/>
    <property type="match status" value="1"/>
</dbReference>
<dbReference type="Gene3D" id="2.60.120.10">
    <property type="entry name" value="Jelly Rolls"/>
    <property type="match status" value="2"/>
</dbReference>
<dbReference type="InterPro" id="IPR011051">
    <property type="entry name" value="RmlC_Cupin_sf"/>
</dbReference>
<dbReference type="Pfam" id="PF02678">
    <property type="entry name" value="Pirin"/>
    <property type="match status" value="1"/>
</dbReference>
<dbReference type="AlphaFoldDB" id="A0A7W2A6U9"/>
<dbReference type="EMBL" id="JACEIQ010000001">
    <property type="protein sequence ID" value="MBA4492905.1"/>
    <property type="molecule type" value="Genomic_DNA"/>
</dbReference>
<dbReference type="Proteomes" id="UP000535491">
    <property type="component" value="Unassembled WGS sequence"/>
</dbReference>
<feature type="domain" description="Pirin N-terminal" evidence="4">
    <location>
        <begin position="12"/>
        <end position="118"/>
    </location>
</feature>
<comment type="similarity">
    <text evidence="1 3">Belongs to the pirin family.</text>
</comment>
<reference evidence="6 7" key="1">
    <citation type="submission" date="2020-07" db="EMBL/GenBank/DDBJ databases">
        <authorList>
            <person name="Feng H."/>
        </authorList>
    </citation>
    <scope>NUCLEOTIDE SEQUENCE [LARGE SCALE GENOMIC DNA]</scope>
    <source>
        <strain evidence="7">s-10</strain>
    </source>
</reference>